<feature type="compositionally biased region" description="Polar residues" evidence="1">
    <location>
        <begin position="360"/>
        <end position="375"/>
    </location>
</feature>
<feature type="compositionally biased region" description="Acidic residues" evidence="1">
    <location>
        <begin position="340"/>
        <end position="359"/>
    </location>
</feature>
<dbReference type="Proteomes" id="UP000664534">
    <property type="component" value="Unassembled WGS sequence"/>
</dbReference>
<sequence>MDSNGPVQAFDTPFDMSDYVNFDFDFEAPHESIDSISTIPMAVPLQNMTMEDPNLGLFDAAATLESRVEINSVSDDFLALNPASEDFRLTDADAFQTRAQMDTPLHDLTVFEPTASVHGIDPAALNIHRSRSAGGSIPLHQKANPQSVLSAQTLREPSRWVPVSPQMQKYLNKVYAPQLTRLRTSPNPPPVLYLPAQQQIEPSLLGSSVLPNTIPSQDIFLPTSPPSTETLLPDLSPMIQGHGGLPPQQPISTSLYRVVSPTRDNEAAKSDSPALDPSRKRALDARDSDSGPAPKRTKKTEADLSSKAVKENDADDDGEPVMIKRRATRLNPMPIIPESDASDDDSEDESVDDLEDEAYTSDSSDLSVAPQSSALPLTPVARKGPPNPVVKKAPGKCSTPQHKQERKPRSAENSNSKTNPTNRKMQKLLRELQDSEGFVQAQGCDFVGSAERESLPKRPVRKGARKNYVGLE</sequence>
<comment type="caution">
    <text evidence="2">The sequence shown here is derived from an EMBL/GenBank/DDBJ whole genome shotgun (WGS) entry which is preliminary data.</text>
</comment>
<evidence type="ECO:0000313" key="3">
    <source>
        <dbReference type="Proteomes" id="UP000664534"/>
    </source>
</evidence>
<feature type="compositionally biased region" description="Low complexity" evidence="1">
    <location>
        <begin position="226"/>
        <end position="237"/>
    </location>
</feature>
<dbReference type="EMBL" id="CAJPDT010000102">
    <property type="protein sequence ID" value="CAF9937750.1"/>
    <property type="molecule type" value="Genomic_DNA"/>
</dbReference>
<evidence type="ECO:0000256" key="1">
    <source>
        <dbReference type="SAM" id="MobiDB-lite"/>
    </source>
</evidence>
<feature type="compositionally biased region" description="Basic and acidic residues" evidence="1">
    <location>
        <begin position="299"/>
        <end position="312"/>
    </location>
</feature>
<feature type="region of interest" description="Disordered" evidence="1">
    <location>
        <begin position="448"/>
        <end position="472"/>
    </location>
</feature>
<dbReference type="AlphaFoldDB" id="A0A8H3IXG3"/>
<proteinExistence type="predicted"/>
<feature type="compositionally biased region" description="Polar residues" evidence="1">
    <location>
        <begin position="411"/>
        <end position="423"/>
    </location>
</feature>
<protein>
    <submittedName>
        <fullName evidence="2">Uncharacterized protein</fullName>
    </submittedName>
</protein>
<feature type="compositionally biased region" description="Basic and acidic residues" evidence="1">
    <location>
        <begin position="277"/>
        <end position="289"/>
    </location>
</feature>
<reference evidence="2" key="1">
    <citation type="submission" date="2021-03" db="EMBL/GenBank/DDBJ databases">
        <authorList>
            <person name="Tagirdzhanova G."/>
        </authorList>
    </citation>
    <scope>NUCLEOTIDE SEQUENCE</scope>
</reference>
<accession>A0A8H3IXG3</accession>
<feature type="region of interest" description="Disordered" evidence="1">
    <location>
        <begin position="216"/>
        <end position="428"/>
    </location>
</feature>
<dbReference type="OrthoDB" id="5387111at2759"/>
<gene>
    <name evidence="2" type="ORF">IMSHALPRED_000528</name>
</gene>
<organism evidence="2 3">
    <name type="scientific">Imshaugia aleurites</name>
    <dbReference type="NCBI Taxonomy" id="172621"/>
    <lineage>
        <taxon>Eukaryota</taxon>
        <taxon>Fungi</taxon>
        <taxon>Dikarya</taxon>
        <taxon>Ascomycota</taxon>
        <taxon>Pezizomycotina</taxon>
        <taxon>Lecanoromycetes</taxon>
        <taxon>OSLEUM clade</taxon>
        <taxon>Lecanoromycetidae</taxon>
        <taxon>Lecanorales</taxon>
        <taxon>Lecanorineae</taxon>
        <taxon>Parmeliaceae</taxon>
        <taxon>Imshaugia</taxon>
    </lineage>
</organism>
<keyword evidence="3" id="KW-1185">Reference proteome</keyword>
<evidence type="ECO:0000313" key="2">
    <source>
        <dbReference type="EMBL" id="CAF9937750.1"/>
    </source>
</evidence>
<name>A0A8H3IXG3_9LECA</name>